<evidence type="ECO:0000259" key="6">
    <source>
        <dbReference type="Pfam" id="PF12341"/>
    </source>
</evidence>
<proteinExistence type="predicted"/>
<name>A0A090LFJ0_STRRB</name>
<keyword evidence="10" id="KW-1185">Reference proteome</keyword>
<dbReference type="GO" id="GO:0003682">
    <property type="term" value="F:chromatin binding"/>
    <property type="evidence" value="ECO:0007669"/>
    <property type="project" value="TreeGrafter"/>
</dbReference>
<dbReference type="SMART" id="SM00320">
    <property type="entry name" value="WD40"/>
    <property type="match status" value="5"/>
</dbReference>
<dbReference type="GO" id="GO:0000278">
    <property type="term" value="P:mitotic cell cycle"/>
    <property type="evidence" value="ECO:0007669"/>
    <property type="project" value="TreeGrafter"/>
</dbReference>
<evidence type="ECO:0000259" key="7">
    <source>
        <dbReference type="Pfam" id="PF20946"/>
    </source>
</evidence>
<organism evidence="9">
    <name type="scientific">Strongyloides ratti</name>
    <name type="common">Parasitic roundworm</name>
    <dbReference type="NCBI Taxonomy" id="34506"/>
    <lineage>
        <taxon>Eukaryota</taxon>
        <taxon>Metazoa</taxon>
        <taxon>Ecdysozoa</taxon>
        <taxon>Nematoda</taxon>
        <taxon>Chromadorea</taxon>
        <taxon>Rhabditida</taxon>
        <taxon>Tylenchina</taxon>
        <taxon>Panagrolaimomorpha</taxon>
        <taxon>Strongyloidoidea</taxon>
        <taxon>Strongyloididae</taxon>
        <taxon>Strongyloides</taxon>
    </lineage>
</organism>
<accession>A0A090LFJ0</accession>
<dbReference type="OMA" id="KEFRYIY"/>
<dbReference type="EMBL" id="LN609529">
    <property type="protein sequence ID" value="CEF66235.1"/>
    <property type="molecule type" value="Genomic_DNA"/>
</dbReference>
<dbReference type="CTD" id="36378599"/>
<feature type="domain" description="WDHD1/CFT4 helical bundle" evidence="7">
    <location>
        <begin position="740"/>
        <end position="801"/>
    </location>
</feature>
<dbReference type="InterPro" id="IPR036322">
    <property type="entry name" value="WD40_repeat_dom_sf"/>
</dbReference>
<sequence length="925" mass="104748">MDAFETVHAHFRGPIKIALNKDHNSSMNPKENLFVSIGSDSSIFYWSLDSKNKLQYREEICTNDNVSCICWWNKNIYLGQTSRDPITENEQNYVTSVEYGKAIVNGTMTKFSLETCALDCSHDGRYIVAASNDFVIKSIQLDEKSEVLKYDKYCTDDPIVSISVDPTGVYFAAAFSNSNVNIYRLNAEKDVCGQQKLDPLAKFSFSNKQFLSRGDILYSMTWSKNGEFLYLPTDNGVKVITYLSKSNSFVEECKWNSDVNENFNNCCISNKGDKLAVSSIDGTIIVFDTNNGKCISESYKPTTGITSLAWSPLEEQENVLIVCDTDEKTYLHTVKINNISVSPNSNNVVKRKVVVSDDECDVMDCDDEATNFSYDLGKIKSTYALPEDDNIVEESYVPERIIKYKPPKILPPFMVTSTPKTTVGCFLKWNNHGIIKLICDDNESRIEASFHDISIHGEIIIDNTYTNFTMGDISNKAVVLASPRNGKKTPSKLFVKYFSSWDGNSRDWELEFEDSDESIVNISLSDNYIAVATSYKFIRIYTLAGIQLNVFCYNGPLVTMIMNDDVLVVVRYDGGAMFTGEKDEKGNSCMEYSLKMDFHFISTIKCTKTFPVSLTPYSNLQFITFTPDSNIVTMDSKYNFYVFHIESTTWLPIKRGSDLITNNLDSIFPIFVTFSSAYQIRYLYVANGQYPLVTHKSTVQVTTFEFPLIGKSTDRYLLENQILLNKYFPSMKYTLNGTTTTKAGILLRLFALATTTKRLVRATDIAKMADEEKIIQALSNYAAKQNFTILSEKVNEIGKEIIEKKRNEKENKHVRFEDNGWSDDEKITLNTGNINPKSKISTPTIIAVPKRKYPNTPIVNSRNMINHDDSLLEVESDIKKQKKDDSSSQLSTTSEMPEIGRLYSVNPFKKNVDSTPGNSQVFKFI</sequence>
<dbReference type="eggNOG" id="KOG1274">
    <property type="taxonomic scope" value="Eukaryota"/>
</dbReference>
<dbReference type="OrthoDB" id="427368at2759"/>
<dbReference type="SUPFAM" id="SSF50978">
    <property type="entry name" value="WD40 repeat-like"/>
    <property type="match status" value="1"/>
</dbReference>
<keyword evidence="2" id="KW-0853">WD repeat</keyword>
<dbReference type="AlphaFoldDB" id="A0A090LFJ0"/>
<feature type="domain" description="WDHD1/CFT4 second beta-propeller" evidence="6">
    <location>
        <begin position="412"/>
        <end position="708"/>
    </location>
</feature>
<reference evidence="11" key="2">
    <citation type="submission" date="2020-12" db="UniProtKB">
        <authorList>
            <consortium name="WormBaseParasite"/>
        </authorList>
    </citation>
    <scope>IDENTIFICATION</scope>
</reference>
<dbReference type="PANTHER" id="PTHR19932:SF10">
    <property type="entry name" value="WD REPEAT AND HMG-BOX DNA-BINDING PROTEIN 1"/>
    <property type="match status" value="1"/>
</dbReference>
<keyword evidence="4" id="KW-0539">Nucleus</keyword>
<dbReference type="GO" id="GO:0006261">
    <property type="term" value="P:DNA-templated DNA replication"/>
    <property type="evidence" value="ECO:0007669"/>
    <property type="project" value="TreeGrafter"/>
</dbReference>
<dbReference type="RefSeq" id="XP_024505435.1">
    <property type="nucleotide sequence ID" value="XM_024651792.1"/>
</dbReference>
<keyword evidence="3" id="KW-0677">Repeat</keyword>
<evidence type="ECO:0000313" key="12">
    <source>
        <dbReference type="WormBase" id="SRAE_2000090500"/>
    </source>
</evidence>
<evidence type="ECO:0000256" key="4">
    <source>
        <dbReference type="ARBA" id="ARBA00023242"/>
    </source>
</evidence>
<evidence type="ECO:0000256" key="3">
    <source>
        <dbReference type="ARBA" id="ARBA00022737"/>
    </source>
</evidence>
<evidence type="ECO:0000313" key="9">
    <source>
        <dbReference type="EMBL" id="CEF66235.1"/>
    </source>
</evidence>
<evidence type="ECO:0000256" key="1">
    <source>
        <dbReference type="ARBA" id="ARBA00004123"/>
    </source>
</evidence>
<dbReference type="GO" id="GO:0043596">
    <property type="term" value="C:nuclear replication fork"/>
    <property type="evidence" value="ECO:0007669"/>
    <property type="project" value="TreeGrafter"/>
</dbReference>
<evidence type="ECO:0000313" key="10">
    <source>
        <dbReference type="Proteomes" id="UP000035682"/>
    </source>
</evidence>
<protein>
    <submittedName>
        <fullName evidence="9 11">WD repeat and HMG-box DNA-binding protein 1</fullName>
    </submittedName>
</protein>
<dbReference type="WormBase" id="SRAE_2000090500">
    <property type="protein sequence ID" value="SRP08911"/>
    <property type="gene ID" value="WBGene00261105"/>
</dbReference>
<dbReference type="InterPro" id="IPR057646">
    <property type="entry name" value="WD40_WDHD1_1st"/>
</dbReference>
<dbReference type="WBParaSite" id="SRAE_2000090500.1">
    <property type="protein sequence ID" value="SRAE_2000090500.1"/>
    <property type="gene ID" value="WBGene00261105"/>
</dbReference>
<dbReference type="Pfam" id="PF20946">
    <property type="entry name" value="Ctf4_C"/>
    <property type="match status" value="1"/>
</dbReference>
<dbReference type="Pfam" id="PF24817">
    <property type="entry name" value="WD40_WDHD1_1st"/>
    <property type="match status" value="1"/>
</dbReference>
<dbReference type="GO" id="GO:0003677">
    <property type="term" value="F:DNA binding"/>
    <property type="evidence" value="ECO:0007669"/>
    <property type="project" value="UniProtKB-KW"/>
</dbReference>
<evidence type="ECO:0000256" key="2">
    <source>
        <dbReference type="ARBA" id="ARBA00022574"/>
    </source>
</evidence>
<dbReference type="InterPro" id="IPR022100">
    <property type="entry name" value="WDHD1/CFT4_beta-prop_2nd"/>
</dbReference>
<gene>
    <name evidence="9 11 12" type="ORF">SRAE_2000090500</name>
</gene>
<dbReference type="GO" id="GO:0006281">
    <property type="term" value="P:DNA repair"/>
    <property type="evidence" value="ECO:0007669"/>
    <property type="project" value="TreeGrafter"/>
</dbReference>
<evidence type="ECO:0000259" key="8">
    <source>
        <dbReference type="Pfam" id="PF24817"/>
    </source>
</evidence>
<dbReference type="GeneID" id="36378599"/>
<dbReference type="STRING" id="34506.A0A090LFJ0"/>
<comment type="subcellular location">
    <subcellularLocation>
        <location evidence="1">Nucleus</location>
    </subcellularLocation>
</comment>
<feature type="region of interest" description="Disordered" evidence="5">
    <location>
        <begin position="878"/>
        <end position="898"/>
    </location>
</feature>
<reference evidence="9 10" key="1">
    <citation type="submission" date="2014-09" db="EMBL/GenBank/DDBJ databases">
        <authorList>
            <person name="Martin A.A."/>
        </authorList>
    </citation>
    <scope>NUCLEOTIDE SEQUENCE</scope>
    <source>
        <strain evidence="10">ED321</strain>
        <strain evidence="9">ED321 Heterogonic</strain>
    </source>
</reference>
<feature type="domain" description="WDHD1 first WD40" evidence="8">
    <location>
        <begin position="27"/>
        <end position="327"/>
    </location>
</feature>
<dbReference type="Pfam" id="PF12341">
    <property type="entry name" value="Mcl1_mid"/>
    <property type="match status" value="1"/>
</dbReference>
<dbReference type="Proteomes" id="UP000035682">
    <property type="component" value="Unplaced"/>
</dbReference>
<dbReference type="InterPro" id="IPR001680">
    <property type="entry name" value="WD40_rpt"/>
</dbReference>
<dbReference type="InterPro" id="IPR048591">
    <property type="entry name" value="WDHD1/CFT4_hel"/>
</dbReference>
<evidence type="ECO:0000256" key="5">
    <source>
        <dbReference type="SAM" id="MobiDB-lite"/>
    </source>
</evidence>
<keyword evidence="9" id="KW-0238">DNA-binding</keyword>
<dbReference type="Gene3D" id="2.130.10.10">
    <property type="entry name" value="YVTN repeat-like/Quinoprotein amine dehydrogenase"/>
    <property type="match status" value="2"/>
</dbReference>
<evidence type="ECO:0000313" key="11">
    <source>
        <dbReference type="WBParaSite" id="SRAE_2000090500.1"/>
    </source>
</evidence>
<dbReference type="InterPro" id="IPR015943">
    <property type="entry name" value="WD40/YVTN_repeat-like_dom_sf"/>
</dbReference>
<dbReference type="SUPFAM" id="SSF82171">
    <property type="entry name" value="DPP6 N-terminal domain-like"/>
    <property type="match status" value="1"/>
</dbReference>
<dbReference type="PANTHER" id="PTHR19932">
    <property type="entry name" value="WD REPEAT AND HMG-BOX DNA BINDING PROTEIN"/>
    <property type="match status" value="1"/>
</dbReference>